<dbReference type="Pfam" id="PF20777">
    <property type="entry name" value="KH_SLS1_2"/>
    <property type="match status" value="1"/>
</dbReference>
<feature type="compositionally biased region" description="Polar residues" evidence="1">
    <location>
        <begin position="948"/>
        <end position="973"/>
    </location>
</feature>
<feature type="domain" description="SLS1 C-terminal" evidence="5">
    <location>
        <begin position="573"/>
        <end position="877"/>
    </location>
</feature>
<dbReference type="STRING" id="56646.A0A2L2T9Q9"/>
<dbReference type="InterPro" id="IPR048748">
    <property type="entry name" value="SLS1_KH2"/>
</dbReference>
<feature type="region of interest" description="Disordered" evidence="1">
    <location>
        <begin position="1046"/>
        <end position="1095"/>
    </location>
</feature>
<evidence type="ECO:0000259" key="2">
    <source>
        <dbReference type="Pfam" id="PF14611"/>
    </source>
</evidence>
<evidence type="ECO:0000313" key="6">
    <source>
        <dbReference type="EMBL" id="CEI61027.1"/>
    </source>
</evidence>
<evidence type="ECO:0000259" key="4">
    <source>
        <dbReference type="Pfam" id="PF20777"/>
    </source>
</evidence>
<feature type="region of interest" description="Disordered" evidence="1">
    <location>
        <begin position="39"/>
        <end position="169"/>
    </location>
</feature>
<dbReference type="InterPro" id="IPR032741">
    <property type="entry name" value="Sls1_KH-1"/>
</dbReference>
<feature type="region of interest" description="Disordered" evidence="1">
    <location>
        <begin position="924"/>
        <end position="983"/>
    </location>
</feature>
<evidence type="ECO:0000256" key="1">
    <source>
        <dbReference type="SAM" id="MobiDB-lite"/>
    </source>
</evidence>
<feature type="domain" description="SLS1 N-terminal" evidence="3">
    <location>
        <begin position="286"/>
        <end position="383"/>
    </location>
</feature>
<dbReference type="InterPro" id="IPR048401">
    <property type="entry name" value="SLS1_C"/>
</dbReference>
<dbReference type="Proteomes" id="UP000245910">
    <property type="component" value="Chromosome II"/>
</dbReference>
<sequence length="1095" mass="122027">MACRFGLITQRSAGLGFRTNPVREGLGRRLYTSDVGKLGDSKVEPLVSNTDTSETNSEERLGENDSTTTIPFTVATGLNNSDPATEIDLESTPTSQEKPIGFAQTELDDILDGASPSKGNTDYGHSELSSKQLSDSSDHELDDLLNEAKPETPSPSNSSDKVSGPLDLPQLYTIPEHGFDVDEFPGGMAPPIIESQFGISELPDLDDGLSGNPQGSRQWPKRRLRDDLMHEEPLGVPSLGLPADAIIINNPNKTRIERSPIVIEEEEVAPANIDWESLNPSEIIEPEEEEINANIEEFRPDTRILRLTEIGTLVESLCDGFTINQLRDYHRDCVPEQEEGEIVNYTWIEASVPWKSVNSVQIRGTDKTAIAQKIVFDKWRVDVMEYENDLGKAYVWMDPDIFPFLLYNSDGPNNISRLLWMLRRDFLVGEDEKLTLTIQASRLNITARKSTTYGVLAYMDQYLQGMRSRTIDVAPYLPTGASNLKPAELKELGRLTKTSIKRVREGEKQKYRVSWLPDTDETPAGTEDVADMVFRLMVGLTIPGTHNVLQRIPLKGEDEVGGQFVSVRRQTRAMSWRDKLGRWFRVADPVTKSSCSTKESSPLDLASSADLPEWKIPGTKDITTATFGHVLHSEPQDSMKLLSRQRHILLPFIPHPAAFSALKPDDNGILKESTTIIMNLVPREERKRGRTSDAQKGVKEPAVRIRIPVNPDADFANFCLPDDLTVEYFASWHVNDLLLPTEAVDVRLQHERVRPLSLNNHDIQKFLKALQFNLAEGKIRTPAQATLNIPGNWLDGARTGSTLGKKKEVLYDFRGTEIHKTVEMPWRNHTLRYSSIEAGQQGGQRQEITLKAGLPGVGPVKFSPQVRQNFLQLVEDMATGKCFSWHDGDKSIKSRQLEDYSYDLPEQELTDDIIVRDIFDAKGRPKSVKRAAKKQVLADEGATKASVPENSDSTTNTANASRAQKAEPTNSKKSAAATERDRVRTEIMNNFFGVEETNVEPSTTSKKKPSAARKAKVTARKYTVPDLEQPKKTKAVQVDPFLAQFTSRVTSDNKVTDPKATPGFFDTLPSEKKPKTSNKTKNSGKSGSKRKGGKK</sequence>
<feature type="compositionally biased region" description="Low complexity" evidence="1">
    <location>
        <begin position="1077"/>
        <end position="1086"/>
    </location>
</feature>
<dbReference type="Pfam" id="PF20778">
    <property type="entry name" value="SLS1_C"/>
    <property type="match status" value="1"/>
</dbReference>
<accession>A0A2L2T9Q9</accession>
<organism evidence="6 7">
    <name type="scientific">Fusarium venenatum</name>
    <dbReference type="NCBI Taxonomy" id="56646"/>
    <lineage>
        <taxon>Eukaryota</taxon>
        <taxon>Fungi</taxon>
        <taxon>Dikarya</taxon>
        <taxon>Ascomycota</taxon>
        <taxon>Pezizomycotina</taxon>
        <taxon>Sordariomycetes</taxon>
        <taxon>Hypocreomycetidae</taxon>
        <taxon>Hypocreales</taxon>
        <taxon>Nectriaceae</taxon>
        <taxon>Fusarium</taxon>
    </lineage>
</organism>
<dbReference type="AlphaFoldDB" id="A0A2L2T9Q9"/>
<feature type="domain" description="SLS1 first KH" evidence="2">
    <location>
        <begin position="391"/>
        <end position="465"/>
    </location>
</feature>
<keyword evidence="7" id="KW-1185">Reference proteome</keyword>
<feature type="compositionally biased region" description="Polar residues" evidence="1">
    <location>
        <begin position="64"/>
        <end position="83"/>
    </location>
</feature>
<evidence type="ECO:0000259" key="5">
    <source>
        <dbReference type="Pfam" id="PF20778"/>
    </source>
</evidence>
<dbReference type="Pfam" id="PF20776">
    <property type="entry name" value="SLS1_N"/>
    <property type="match status" value="1"/>
</dbReference>
<proteinExistence type="predicted"/>
<dbReference type="Pfam" id="PF14611">
    <property type="entry name" value="KH_SLS1_1"/>
    <property type="match status" value="1"/>
</dbReference>
<dbReference type="GO" id="GO:0005743">
    <property type="term" value="C:mitochondrial inner membrane"/>
    <property type="evidence" value="ECO:0007669"/>
    <property type="project" value="InterPro"/>
</dbReference>
<dbReference type="InterPro" id="IPR048400">
    <property type="entry name" value="SLS1_N"/>
</dbReference>
<evidence type="ECO:0000259" key="3">
    <source>
        <dbReference type="Pfam" id="PF20776"/>
    </source>
</evidence>
<feature type="region of interest" description="Disordered" evidence="1">
    <location>
        <begin position="997"/>
        <end position="1032"/>
    </location>
</feature>
<feature type="compositionally biased region" description="Basic residues" evidence="1">
    <location>
        <begin position="1005"/>
        <end position="1019"/>
    </location>
</feature>
<evidence type="ECO:0000313" key="7">
    <source>
        <dbReference type="Proteomes" id="UP000245910"/>
    </source>
</evidence>
<feature type="compositionally biased region" description="Basic residues" evidence="1">
    <location>
        <begin position="924"/>
        <end position="933"/>
    </location>
</feature>
<reference evidence="7" key="1">
    <citation type="submission" date="2014-10" db="EMBL/GenBank/DDBJ databases">
        <authorList>
            <person name="King R."/>
        </authorList>
    </citation>
    <scope>NUCLEOTIDE SEQUENCE [LARGE SCALE GENOMIC DNA]</scope>
    <source>
        <strain evidence="7">A3/5</strain>
    </source>
</reference>
<protein>
    <submittedName>
        <fullName evidence="6">Uncharacterized protein</fullName>
    </submittedName>
</protein>
<dbReference type="EMBL" id="LN649230">
    <property type="protein sequence ID" value="CEI61027.1"/>
    <property type="molecule type" value="Genomic_DNA"/>
</dbReference>
<name>A0A2L2T9Q9_9HYPO</name>
<feature type="domain" description="SLS1 second KH" evidence="4">
    <location>
        <begin position="470"/>
        <end position="536"/>
    </location>
</feature>
<feature type="compositionally biased region" description="Low complexity" evidence="1">
    <location>
        <begin position="126"/>
        <end position="135"/>
    </location>
</feature>